<evidence type="ECO:0000256" key="3">
    <source>
        <dbReference type="ARBA" id="ARBA00010617"/>
    </source>
</evidence>
<evidence type="ECO:0008006" key="17">
    <source>
        <dbReference type="Google" id="ProtNLM"/>
    </source>
</evidence>
<dbReference type="PANTHER" id="PTHR46206">
    <property type="entry name" value="CYTOCHROME P450"/>
    <property type="match status" value="1"/>
</dbReference>
<accession>A0A067TZC4</accession>
<comment type="cofactor">
    <cofactor evidence="1 12">
        <name>heme</name>
        <dbReference type="ChEBI" id="CHEBI:30413"/>
    </cofactor>
</comment>
<evidence type="ECO:0000256" key="9">
    <source>
        <dbReference type="ARBA" id="ARBA00023004"/>
    </source>
</evidence>
<evidence type="ECO:0000256" key="4">
    <source>
        <dbReference type="ARBA" id="ARBA00022617"/>
    </source>
</evidence>
<evidence type="ECO:0000256" key="2">
    <source>
        <dbReference type="ARBA" id="ARBA00004370"/>
    </source>
</evidence>
<dbReference type="InterPro" id="IPR001128">
    <property type="entry name" value="Cyt_P450"/>
</dbReference>
<proteinExistence type="inferred from homology"/>
<dbReference type="PROSITE" id="PS00086">
    <property type="entry name" value="CYTOCHROME_P450"/>
    <property type="match status" value="1"/>
</dbReference>
<keyword evidence="6 12" id="KW-0479">Metal-binding</keyword>
<evidence type="ECO:0000313" key="15">
    <source>
        <dbReference type="EMBL" id="KDR85379.1"/>
    </source>
</evidence>
<dbReference type="GO" id="GO:0004497">
    <property type="term" value="F:monooxygenase activity"/>
    <property type="evidence" value="ECO:0007669"/>
    <property type="project" value="UniProtKB-KW"/>
</dbReference>
<dbReference type="OrthoDB" id="1844152at2759"/>
<keyword evidence="9 12" id="KW-0408">Iron</keyword>
<dbReference type="AlphaFoldDB" id="A0A067TZC4"/>
<feature type="transmembrane region" description="Helical" evidence="14">
    <location>
        <begin position="6"/>
        <end position="25"/>
    </location>
</feature>
<evidence type="ECO:0000256" key="10">
    <source>
        <dbReference type="ARBA" id="ARBA00023033"/>
    </source>
</evidence>
<evidence type="ECO:0000256" key="11">
    <source>
        <dbReference type="ARBA" id="ARBA00023136"/>
    </source>
</evidence>
<evidence type="ECO:0000256" key="1">
    <source>
        <dbReference type="ARBA" id="ARBA00001971"/>
    </source>
</evidence>
<dbReference type="PANTHER" id="PTHR46206:SF5">
    <property type="entry name" value="P450, PUTATIVE (EUROFUNG)-RELATED"/>
    <property type="match status" value="1"/>
</dbReference>
<evidence type="ECO:0000256" key="8">
    <source>
        <dbReference type="ARBA" id="ARBA00023002"/>
    </source>
</evidence>
<organism evidence="15 16">
    <name type="scientific">Galerina marginata (strain CBS 339.88)</name>
    <dbReference type="NCBI Taxonomy" id="685588"/>
    <lineage>
        <taxon>Eukaryota</taxon>
        <taxon>Fungi</taxon>
        <taxon>Dikarya</taxon>
        <taxon>Basidiomycota</taxon>
        <taxon>Agaricomycotina</taxon>
        <taxon>Agaricomycetes</taxon>
        <taxon>Agaricomycetidae</taxon>
        <taxon>Agaricales</taxon>
        <taxon>Agaricineae</taxon>
        <taxon>Strophariaceae</taxon>
        <taxon>Galerina</taxon>
    </lineage>
</organism>
<feature type="binding site" description="axial binding residue" evidence="12">
    <location>
        <position position="457"/>
    </location>
    <ligand>
        <name>heme</name>
        <dbReference type="ChEBI" id="CHEBI:30413"/>
    </ligand>
    <ligandPart>
        <name>Fe</name>
        <dbReference type="ChEBI" id="CHEBI:18248"/>
    </ligandPart>
</feature>
<protein>
    <recommendedName>
        <fullName evidence="17">Cytochrome P450</fullName>
    </recommendedName>
</protein>
<sequence length="510" mass="57067">MEAEGDYSSAIFVVLFVAVALGLLVKSERAEPDLKHIPAIGWSTYLLSYLDAFKFSSRGTTQLSRGYNKYRSSVFKISTLKRWLPIITGTHSIEELRKATEDEVSFANIATEPDASLYFIGHCKAVSPQHLNGMTRHITQNTTFLIPDLREEIMLVLRNATSTAEGSGWQEMDAMGLVVQLTSRAINRVFVGLPYARNEEFSALSTSAARDVYGFKFPLLCTLLPKALFSIIRIFSDSHTTRRRLHWLVTTFVRERKHACEAGHDKNEPNNHDLLSWTLNDECTQKSPENLLSLSITANQTISMTFGHVLYHLAANPKYAAPMRKEIEGIVMREGWSKSSLERMRKVDSFVKESMRMSSISSISMMRKVMKPFTFSDGTHLPQGALVAVAAEARHLDSLNNTSNTYSSPLPSSDIAIFDGFRFSNPGPAGNNGMHAQFQLVTTTADALAWGYGRHACPGRFFAAVVLKMMLAHVVLHYDVRFEDGVRPRDVLVGLNRLPDPDAKVLVRKR</sequence>
<dbReference type="SUPFAM" id="SSF48264">
    <property type="entry name" value="Cytochrome P450"/>
    <property type="match status" value="1"/>
</dbReference>
<dbReference type="GO" id="GO:0016020">
    <property type="term" value="C:membrane"/>
    <property type="evidence" value="ECO:0007669"/>
    <property type="project" value="UniProtKB-SubCell"/>
</dbReference>
<evidence type="ECO:0000256" key="13">
    <source>
        <dbReference type="RuleBase" id="RU000461"/>
    </source>
</evidence>
<name>A0A067TZC4_GALM3</name>
<keyword evidence="7 14" id="KW-1133">Transmembrane helix</keyword>
<dbReference type="CDD" id="cd11041">
    <property type="entry name" value="CYP503A1-like"/>
    <property type="match status" value="1"/>
</dbReference>
<evidence type="ECO:0000256" key="14">
    <source>
        <dbReference type="SAM" id="Phobius"/>
    </source>
</evidence>
<dbReference type="GO" id="GO:0005506">
    <property type="term" value="F:iron ion binding"/>
    <property type="evidence" value="ECO:0007669"/>
    <property type="project" value="InterPro"/>
</dbReference>
<dbReference type="InterPro" id="IPR017972">
    <property type="entry name" value="Cyt_P450_CS"/>
</dbReference>
<keyword evidence="5 14" id="KW-0812">Transmembrane</keyword>
<evidence type="ECO:0000256" key="5">
    <source>
        <dbReference type="ARBA" id="ARBA00022692"/>
    </source>
</evidence>
<evidence type="ECO:0000256" key="12">
    <source>
        <dbReference type="PIRSR" id="PIRSR602403-1"/>
    </source>
</evidence>
<dbReference type="GO" id="GO:0016705">
    <property type="term" value="F:oxidoreductase activity, acting on paired donors, with incorporation or reduction of molecular oxygen"/>
    <property type="evidence" value="ECO:0007669"/>
    <property type="project" value="InterPro"/>
</dbReference>
<keyword evidence="4 12" id="KW-0349">Heme</keyword>
<evidence type="ECO:0000313" key="16">
    <source>
        <dbReference type="Proteomes" id="UP000027222"/>
    </source>
</evidence>
<reference evidence="16" key="1">
    <citation type="journal article" date="2014" name="Proc. Natl. Acad. Sci. U.S.A.">
        <title>Extensive sampling of basidiomycete genomes demonstrates inadequacy of the white-rot/brown-rot paradigm for wood decay fungi.</title>
        <authorList>
            <person name="Riley R."/>
            <person name="Salamov A.A."/>
            <person name="Brown D.W."/>
            <person name="Nagy L.G."/>
            <person name="Floudas D."/>
            <person name="Held B.W."/>
            <person name="Levasseur A."/>
            <person name="Lombard V."/>
            <person name="Morin E."/>
            <person name="Otillar R."/>
            <person name="Lindquist E.A."/>
            <person name="Sun H."/>
            <person name="LaButti K.M."/>
            <person name="Schmutz J."/>
            <person name="Jabbour D."/>
            <person name="Luo H."/>
            <person name="Baker S.E."/>
            <person name="Pisabarro A.G."/>
            <person name="Walton J.D."/>
            <person name="Blanchette R.A."/>
            <person name="Henrissat B."/>
            <person name="Martin F."/>
            <person name="Cullen D."/>
            <person name="Hibbett D.S."/>
            <person name="Grigoriev I.V."/>
        </authorList>
    </citation>
    <scope>NUCLEOTIDE SEQUENCE [LARGE SCALE GENOMIC DNA]</scope>
    <source>
        <strain evidence="16">CBS 339.88</strain>
    </source>
</reference>
<dbReference type="Gene3D" id="1.10.630.10">
    <property type="entry name" value="Cytochrome P450"/>
    <property type="match status" value="1"/>
</dbReference>
<dbReference type="GO" id="GO:0020037">
    <property type="term" value="F:heme binding"/>
    <property type="evidence" value="ECO:0007669"/>
    <property type="project" value="InterPro"/>
</dbReference>
<keyword evidence="8 13" id="KW-0560">Oxidoreductase</keyword>
<keyword evidence="10 13" id="KW-0503">Monooxygenase</keyword>
<dbReference type="Pfam" id="PF00067">
    <property type="entry name" value="p450"/>
    <property type="match status" value="1"/>
</dbReference>
<evidence type="ECO:0000256" key="7">
    <source>
        <dbReference type="ARBA" id="ARBA00022989"/>
    </source>
</evidence>
<dbReference type="EMBL" id="KL142367">
    <property type="protein sequence ID" value="KDR85379.1"/>
    <property type="molecule type" value="Genomic_DNA"/>
</dbReference>
<comment type="similarity">
    <text evidence="3 13">Belongs to the cytochrome P450 family.</text>
</comment>
<dbReference type="STRING" id="685588.A0A067TZC4"/>
<comment type="subcellular location">
    <subcellularLocation>
        <location evidence="2">Membrane</location>
    </subcellularLocation>
</comment>
<keyword evidence="16" id="KW-1185">Reference proteome</keyword>
<dbReference type="PRINTS" id="PR00465">
    <property type="entry name" value="EP450IV"/>
</dbReference>
<dbReference type="InterPro" id="IPR002403">
    <property type="entry name" value="Cyt_P450_E_grp-IV"/>
</dbReference>
<dbReference type="InterPro" id="IPR036396">
    <property type="entry name" value="Cyt_P450_sf"/>
</dbReference>
<keyword evidence="11 14" id="KW-0472">Membrane</keyword>
<dbReference type="Proteomes" id="UP000027222">
    <property type="component" value="Unassembled WGS sequence"/>
</dbReference>
<gene>
    <name evidence="15" type="ORF">GALMADRAFT_84126</name>
</gene>
<dbReference type="HOGENOM" id="CLU_022195_0_2_1"/>
<evidence type="ECO:0000256" key="6">
    <source>
        <dbReference type="ARBA" id="ARBA00022723"/>
    </source>
</evidence>